<evidence type="ECO:0000313" key="1">
    <source>
        <dbReference type="EMBL" id="VTR96033.1"/>
    </source>
</evidence>
<reference evidence="1 2" key="1">
    <citation type="submission" date="2019-05" db="EMBL/GenBank/DDBJ databases">
        <authorList>
            <consortium name="Science for Life Laboratories"/>
        </authorList>
    </citation>
    <scope>NUCLEOTIDE SEQUENCE [LARGE SCALE GENOMIC DNA]</scope>
    <source>
        <strain evidence="1">Soil9</strain>
    </source>
</reference>
<organism evidence="1 2">
    <name type="scientific">Gemmata massiliana</name>
    <dbReference type="NCBI Taxonomy" id="1210884"/>
    <lineage>
        <taxon>Bacteria</taxon>
        <taxon>Pseudomonadati</taxon>
        <taxon>Planctomycetota</taxon>
        <taxon>Planctomycetia</taxon>
        <taxon>Gemmatales</taxon>
        <taxon>Gemmataceae</taxon>
        <taxon>Gemmata</taxon>
    </lineage>
</organism>
<proteinExistence type="predicted"/>
<protein>
    <submittedName>
        <fullName evidence="1">Uncharacterized protein</fullName>
    </submittedName>
</protein>
<dbReference type="Proteomes" id="UP000464178">
    <property type="component" value="Chromosome"/>
</dbReference>
<sequence>MSDSIPSGIACPRCKGTDWKVEETRAYRNRLVRVRACKGCFLRVRTREVLEALNHGPKKPRTRQSCI</sequence>
<name>A0A6P2D4N4_9BACT</name>
<accession>A0A6P2D4N4</accession>
<dbReference type="KEGG" id="gms:SOIL9_16810"/>
<evidence type="ECO:0000313" key="2">
    <source>
        <dbReference type="Proteomes" id="UP000464178"/>
    </source>
</evidence>
<dbReference type="RefSeq" id="WP_162670374.1">
    <property type="nucleotide sequence ID" value="NZ_LR593886.1"/>
</dbReference>
<dbReference type="EMBL" id="LR593886">
    <property type="protein sequence ID" value="VTR96033.1"/>
    <property type="molecule type" value="Genomic_DNA"/>
</dbReference>
<gene>
    <name evidence="1" type="ORF">SOIL9_16810</name>
</gene>
<keyword evidence="2" id="KW-1185">Reference proteome</keyword>
<dbReference type="AlphaFoldDB" id="A0A6P2D4N4"/>